<gene>
    <name evidence="11" type="primary">LOC107694462</name>
</gene>
<reference evidence="11" key="2">
    <citation type="submission" date="2025-09" db="UniProtKB">
        <authorList>
            <consortium name="Ensembl"/>
        </authorList>
    </citation>
    <scope>IDENTIFICATION</scope>
</reference>
<dbReference type="InterPro" id="IPR013320">
    <property type="entry name" value="ConA-like_dom_sf"/>
</dbReference>
<evidence type="ECO:0000313" key="11">
    <source>
        <dbReference type="Ensembl" id="ENSSANP00000058331.1"/>
    </source>
</evidence>
<accession>A0A671PLC1</accession>
<organism evidence="11 12">
    <name type="scientific">Sinocyclocheilus anshuiensis</name>
    <dbReference type="NCBI Taxonomy" id="1608454"/>
    <lineage>
        <taxon>Eukaryota</taxon>
        <taxon>Metazoa</taxon>
        <taxon>Chordata</taxon>
        <taxon>Craniata</taxon>
        <taxon>Vertebrata</taxon>
        <taxon>Euteleostomi</taxon>
        <taxon>Actinopterygii</taxon>
        <taxon>Neopterygii</taxon>
        <taxon>Teleostei</taxon>
        <taxon>Ostariophysi</taxon>
        <taxon>Cypriniformes</taxon>
        <taxon>Cyprinidae</taxon>
        <taxon>Cyprininae</taxon>
        <taxon>Sinocyclocheilus</taxon>
    </lineage>
</organism>
<keyword evidence="6" id="KW-0325">Glycoprotein</keyword>
<keyword evidence="7" id="KW-0379">Hydroxylation</keyword>
<evidence type="ECO:0000256" key="5">
    <source>
        <dbReference type="ARBA" id="ARBA00023157"/>
    </source>
</evidence>
<dbReference type="PROSITE" id="PS00022">
    <property type="entry name" value="EGF_1"/>
    <property type="match status" value="1"/>
</dbReference>
<dbReference type="InterPro" id="IPR049883">
    <property type="entry name" value="NOTCH1_EGF-like"/>
</dbReference>
<evidence type="ECO:0000256" key="7">
    <source>
        <dbReference type="ARBA" id="ARBA00023278"/>
    </source>
</evidence>
<evidence type="ECO:0000256" key="2">
    <source>
        <dbReference type="ARBA" id="ARBA00022525"/>
    </source>
</evidence>
<dbReference type="PROSITE" id="PS00010">
    <property type="entry name" value="ASX_HYDROXYL"/>
    <property type="match status" value="3"/>
</dbReference>
<comment type="subcellular location">
    <subcellularLocation>
        <location evidence="1">Secreted</location>
    </subcellularLocation>
</comment>
<dbReference type="SMART" id="SM00181">
    <property type="entry name" value="EGF"/>
    <property type="match status" value="4"/>
</dbReference>
<dbReference type="Proteomes" id="UP000472260">
    <property type="component" value="Unassembled WGS sequence"/>
</dbReference>
<dbReference type="FunFam" id="2.10.25.10:FF:000631">
    <property type="entry name" value="Vitamin K-dependent protein S"/>
    <property type="match status" value="1"/>
</dbReference>
<reference evidence="11" key="1">
    <citation type="submission" date="2025-08" db="UniProtKB">
        <authorList>
            <consortium name="Ensembl"/>
        </authorList>
    </citation>
    <scope>IDENTIFICATION</scope>
</reference>
<feature type="disulfide bond" evidence="8">
    <location>
        <begin position="59"/>
        <end position="68"/>
    </location>
</feature>
<dbReference type="PROSITE" id="PS01187">
    <property type="entry name" value="EGF_CA"/>
    <property type="match status" value="1"/>
</dbReference>
<evidence type="ECO:0000256" key="9">
    <source>
        <dbReference type="SAM" id="MobiDB-lite"/>
    </source>
</evidence>
<dbReference type="Pfam" id="PF00008">
    <property type="entry name" value="EGF"/>
    <property type="match status" value="1"/>
</dbReference>
<dbReference type="SMART" id="SM00179">
    <property type="entry name" value="EGF_CA"/>
    <property type="match status" value="4"/>
</dbReference>
<dbReference type="Gene3D" id="2.10.25.10">
    <property type="entry name" value="Laminin"/>
    <property type="match status" value="3"/>
</dbReference>
<dbReference type="PROSITE" id="PS50026">
    <property type="entry name" value="EGF_3"/>
    <property type="match status" value="3"/>
</dbReference>
<evidence type="ECO:0000256" key="3">
    <source>
        <dbReference type="ARBA" id="ARBA00022536"/>
    </source>
</evidence>
<evidence type="ECO:0000256" key="1">
    <source>
        <dbReference type="ARBA" id="ARBA00004613"/>
    </source>
</evidence>
<dbReference type="PROSITE" id="PS01186">
    <property type="entry name" value="EGF_2"/>
    <property type="match status" value="1"/>
</dbReference>
<dbReference type="SUPFAM" id="SSF49899">
    <property type="entry name" value="Concanavalin A-like lectins/glucanases"/>
    <property type="match status" value="1"/>
</dbReference>
<evidence type="ECO:0000259" key="10">
    <source>
        <dbReference type="PROSITE" id="PS50026"/>
    </source>
</evidence>
<dbReference type="Gene3D" id="2.60.120.200">
    <property type="match status" value="2"/>
</dbReference>
<proteinExistence type="predicted"/>
<dbReference type="PANTHER" id="PTHR24040">
    <property type="entry name" value="LAMININ G-LIKE DOMAIN-CONTAINING PROTEIN"/>
    <property type="match status" value="1"/>
</dbReference>
<sequence length="442" mass="49157">MLGNKAVCDSDLSSCVSVECVFELLRCVSEISDQCLPLPCHTDGSERCVDGQGSFTCVCKAGWRGQRCEQNINVCEDPEFPAGCSQTCHNLPGSFMCGCEKGFYTLNNIHCIIEDISECILYPSVCVEPSKCVNTPGTFECRCPLGYQYNMSSHECVDLDECEQQVCEGECVNTVGSFSCHCDGRKGVRLAKDGRQCEKIPECLDLYDYKHEEMLYLGEQFSGLPVIYLRFRLQADTKYASHSYHVFVRNAGIAAVTKHWQEVIGQYLKIWNLRVHKNQNIEKIIFKVVQMKFLAMHITNQKLSFHIFTDLQVFVDGVCVATQQSLMLCYPERMLVEMRASADGIQVTANSSSVSYSDSETLSAPLTRLSSAMQAPVHTYIGGLPDLPLSVSPVSAFYHSCLEISVNGRELDFHEAVSKDNSIKSHSCPPVSAPDPAALDRK</sequence>
<dbReference type="InterPro" id="IPR051145">
    <property type="entry name" value="GAS-SHBG-PROS"/>
</dbReference>
<keyword evidence="5 8" id="KW-1015">Disulfide bond</keyword>
<dbReference type="PANTHER" id="PTHR24040:SF0">
    <property type="entry name" value="VITAMIN K-DEPENDENT PROTEIN S"/>
    <property type="match status" value="1"/>
</dbReference>
<dbReference type="InterPro" id="IPR009030">
    <property type="entry name" value="Growth_fac_rcpt_cys_sf"/>
</dbReference>
<feature type="domain" description="EGF-like" evidence="10">
    <location>
        <begin position="115"/>
        <end position="153"/>
    </location>
</feature>
<dbReference type="AlphaFoldDB" id="A0A671PLC1"/>
<dbReference type="InterPro" id="IPR000742">
    <property type="entry name" value="EGF"/>
</dbReference>
<dbReference type="FunFam" id="2.10.25.10:FF:000119">
    <property type="entry name" value="vitamin K-dependent protein S"/>
    <property type="match status" value="1"/>
</dbReference>
<dbReference type="SUPFAM" id="SSF57184">
    <property type="entry name" value="Growth factor receptor domain"/>
    <property type="match status" value="1"/>
</dbReference>
<dbReference type="InterPro" id="IPR001881">
    <property type="entry name" value="EGF-like_Ca-bd_dom"/>
</dbReference>
<evidence type="ECO:0000313" key="12">
    <source>
        <dbReference type="Proteomes" id="UP000472260"/>
    </source>
</evidence>
<feature type="domain" description="EGF-like" evidence="10">
    <location>
        <begin position="31"/>
        <end position="69"/>
    </location>
</feature>
<dbReference type="CDD" id="cd00054">
    <property type="entry name" value="EGF_CA"/>
    <property type="match status" value="3"/>
</dbReference>
<evidence type="ECO:0000256" key="6">
    <source>
        <dbReference type="ARBA" id="ARBA00023180"/>
    </source>
</evidence>
<dbReference type="GO" id="GO:0005509">
    <property type="term" value="F:calcium ion binding"/>
    <property type="evidence" value="ECO:0007669"/>
    <property type="project" value="InterPro"/>
</dbReference>
<feature type="disulfide bond" evidence="8">
    <location>
        <begin position="40"/>
        <end position="57"/>
    </location>
</feature>
<protein>
    <submittedName>
        <fullName evidence="11">Vitamin K-dependent protein S-like</fullName>
    </submittedName>
</protein>
<comment type="caution">
    <text evidence="8">Lacks conserved residue(s) required for the propagation of feature annotation.</text>
</comment>
<dbReference type="InterPro" id="IPR018097">
    <property type="entry name" value="EGF_Ca-bd_CS"/>
</dbReference>
<keyword evidence="3 8" id="KW-0245">EGF-like domain</keyword>
<dbReference type="GO" id="GO:0005615">
    <property type="term" value="C:extracellular space"/>
    <property type="evidence" value="ECO:0007669"/>
    <property type="project" value="TreeGrafter"/>
</dbReference>
<keyword evidence="2" id="KW-0964">Secreted</keyword>
<dbReference type="Pfam" id="PF07645">
    <property type="entry name" value="EGF_CA"/>
    <property type="match status" value="2"/>
</dbReference>
<dbReference type="SUPFAM" id="SSF57196">
    <property type="entry name" value="EGF/Laminin"/>
    <property type="match status" value="1"/>
</dbReference>
<evidence type="ECO:0000256" key="8">
    <source>
        <dbReference type="PROSITE-ProRule" id="PRU00076"/>
    </source>
</evidence>
<feature type="region of interest" description="Disordered" evidence="9">
    <location>
        <begin position="421"/>
        <end position="442"/>
    </location>
</feature>
<dbReference type="InterPro" id="IPR000152">
    <property type="entry name" value="EGF-type_Asp/Asn_hydroxyl_site"/>
</dbReference>
<evidence type="ECO:0000256" key="4">
    <source>
        <dbReference type="ARBA" id="ARBA00022737"/>
    </source>
</evidence>
<name>A0A671PLC1_9TELE</name>
<keyword evidence="4" id="KW-0677">Repeat</keyword>
<dbReference type="Ensembl" id="ENSSANT00000062064.1">
    <property type="protein sequence ID" value="ENSSANP00000058331.1"/>
    <property type="gene ID" value="ENSSANG00000029190.1"/>
</dbReference>
<feature type="domain" description="EGF-like" evidence="10">
    <location>
        <begin position="158"/>
        <end position="198"/>
    </location>
</feature>
<keyword evidence="12" id="KW-1185">Reference proteome</keyword>